<proteinExistence type="predicted"/>
<keyword evidence="4" id="KW-0472">Membrane</keyword>
<feature type="compositionally biased region" description="Low complexity" evidence="5">
    <location>
        <begin position="165"/>
        <end position="181"/>
    </location>
</feature>
<evidence type="ECO:0000256" key="2">
    <source>
        <dbReference type="ARBA" id="ARBA00022692"/>
    </source>
</evidence>
<dbReference type="EMBL" id="JAGETX010000017">
    <property type="protein sequence ID" value="MBO3272783.1"/>
    <property type="molecule type" value="Genomic_DNA"/>
</dbReference>
<feature type="compositionally biased region" description="Polar residues" evidence="5">
    <location>
        <begin position="208"/>
        <end position="229"/>
    </location>
</feature>
<evidence type="ECO:0000256" key="3">
    <source>
        <dbReference type="ARBA" id="ARBA00022989"/>
    </source>
</evidence>
<evidence type="ECO:0000256" key="5">
    <source>
        <dbReference type="SAM" id="MobiDB-lite"/>
    </source>
</evidence>
<comment type="caution">
    <text evidence="7">The sequence shown here is derived from an EMBL/GenBank/DDBJ whole genome shotgun (WGS) entry which is preliminary data.</text>
</comment>
<feature type="domain" description="DUF1232" evidence="6">
    <location>
        <begin position="85"/>
        <end position="120"/>
    </location>
</feature>
<feature type="compositionally biased region" description="Polar residues" evidence="5">
    <location>
        <begin position="154"/>
        <end position="164"/>
    </location>
</feature>
<protein>
    <submittedName>
        <fullName evidence="7">DUF1232 domain-containing protein</fullName>
    </submittedName>
</protein>
<keyword evidence="2" id="KW-0812">Transmembrane</keyword>
<name>A0ABS3THD6_9BACT</name>
<dbReference type="Proteomes" id="UP000670527">
    <property type="component" value="Unassembled WGS sequence"/>
</dbReference>
<sequence length="229" mass="24427">MATKAPKGEHVASSPFFKKFLGKAEEYLSKPLRIKQLLNDAYQKAREKNELGSLAHEAWETVQTLIRLVRSASTGEYTGLPASSILAAVAVLIYFLSPIDVIPDFIPVIGLLDDVALIAWFTSTLKEQLDKFAEWEKTRPVVVEDSPAATGFSATVDNSARVQTPAQAAPASAHEPAQEAPESAKKAGTTDLSDDATSSSPTQPDVAATTTSSSRQPNIDTTATGGNVR</sequence>
<feature type="region of interest" description="Disordered" evidence="5">
    <location>
        <begin position="154"/>
        <end position="229"/>
    </location>
</feature>
<accession>A0ABS3THD6</accession>
<dbReference type="Pfam" id="PF06803">
    <property type="entry name" value="DUF1232"/>
    <property type="match status" value="1"/>
</dbReference>
<evidence type="ECO:0000313" key="7">
    <source>
        <dbReference type="EMBL" id="MBO3272783.1"/>
    </source>
</evidence>
<comment type="subcellular location">
    <subcellularLocation>
        <location evidence="1">Endomembrane system</location>
        <topology evidence="1">Multi-pass membrane protein</topology>
    </subcellularLocation>
</comment>
<feature type="compositionally biased region" description="Low complexity" evidence="5">
    <location>
        <begin position="189"/>
        <end position="202"/>
    </location>
</feature>
<evidence type="ECO:0000313" key="8">
    <source>
        <dbReference type="Proteomes" id="UP000670527"/>
    </source>
</evidence>
<reference evidence="7 8" key="1">
    <citation type="submission" date="2021-03" db="EMBL/GenBank/DDBJ databases">
        <authorList>
            <person name="Kim M.K."/>
        </authorList>
    </citation>
    <scope>NUCLEOTIDE SEQUENCE [LARGE SCALE GENOMIC DNA]</scope>
    <source>
        <strain evidence="7 8">BT507</strain>
    </source>
</reference>
<evidence type="ECO:0000256" key="4">
    <source>
        <dbReference type="ARBA" id="ARBA00023136"/>
    </source>
</evidence>
<keyword evidence="8" id="KW-1185">Reference proteome</keyword>
<dbReference type="InterPro" id="IPR010652">
    <property type="entry name" value="DUF1232"/>
</dbReference>
<organism evidence="7 8">
    <name type="scientific">Hymenobacter defluvii</name>
    <dbReference type="NCBI Taxonomy" id="2054411"/>
    <lineage>
        <taxon>Bacteria</taxon>
        <taxon>Pseudomonadati</taxon>
        <taxon>Bacteroidota</taxon>
        <taxon>Cytophagia</taxon>
        <taxon>Cytophagales</taxon>
        <taxon>Hymenobacteraceae</taxon>
        <taxon>Hymenobacter</taxon>
    </lineage>
</organism>
<gene>
    <name evidence="7" type="ORF">J4D97_19190</name>
</gene>
<dbReference type="RefSeq" id="WP_208308983.1">
    <property type="nucleotide sequence ID" value="NZ_JAGETX010000017.1"/>
</dbReference>
<evidence type="ECO:0000259" key="6">
    <source>
        <dbReference type="Pfam" id="PF06803"/>
    </source>
</evidence>
<keyword evidence="3" id="KW-1133">Transmembrane helix</keyword>
<evidence type="ECO:0000256" key="1">
    <source>
        <dbReference type="ARBA" id="ARBA00004127"/>
    </source>
</evidence>